<dbReference type="AlphaFoldDB" id="A0A0C4ECQ4"/>
<reference evidence="2" key="3">
    <citation type="submission" date="2011-03" db="EMBL/GenBank/DDBJ databases">
        <title>Annotation of Magnaporthe poae ATCC 64411.</title>
        <authorList>
            <person name="Ma L.-J."/>
            <person name="Dead R."/>
            <person name="Young S.K."/>
            <person name="Zeng Q."/>
            <person name="Gargeya S."/>
            <person name="Fitzgerald M."/>
            <person name="Haas B."/>
            <person name="Abouelleil A."/>
            <person name="Alvarado L."/>
            <person name="Arachchi H.M."/>
            <person name="Berlin A."/>
            <person name="Brown A."/>
            <person name="Chapman S.B."/>
            <person name="Chen Z."/>
            <person name="Dunbar C."/>
            <person name="Freedman E."/>
            <person name="Gearin G."/>
            <person name="Gellesch M."/>
            <person name="Goldberg J."/>
            <person name="Griggs A."/>
            <person name="Gujja S."/>
            <person name="Heiman D."/>
            <person name="Howarth C."/>
            <person name="Larson L."/>
            <person name="Lui A."/>
            <person name="MacDonald P.J.P."/>
            <person name="Mehta T."/>
            <person name="Montmayeur A."/>
            <person name="Murphy C."/>
            <person name="Neiman D."/>
            <person name="Pearson M."/>
            <person name="Priest M."/>
            <person name="Roberts A."/>
            <person name="Saif S."/>
            <person name="Shea T."/>
            <person name="Shenoy N."/>
            <person name="Sisk P."/>
            <person name="Stolte C."/>
            <person name="Sykes S."/>
            <person name="Yandava C."/>
            <person name="Wortman J."/>
            <person name="Nusbaum C."/>
            <person name="Birren B."/>
        </authorList>
    </citation>
    <scope>NUCLEOTIDE SEQUENCE</scope>
    <source>
        <strain evidence="2">ATCC 64411</strain>
    </source>
</reference>
<protein>
    <submittedName>
        <fullName evidence="2 3">Uncharacterized protein</fullName>
    </submittedName>
</protein>
<accession>A0A0C4ECQ4</accession>
<name>A0A0C4ECQ4_MAGP6</name>
<proteinExistence type="predicted"/>
<reference evidence="2" key="2">
    <citation type="submission" date="2010-05" db="EMBL/GenBank/DDBJ databases">
        <title>The Genome Sequence of Magnaporthe poae strain ATCC 64411.</title>
        <authorList>
            <consortium name="The Broad Institute Genome Sequencing Platform"/>
            <consortium name="Broad Institute Genome Sequencing Center for Infectious Disease"/>
            <person name="Ma L.-J."/>
            <person name="Dead R."/>
            <person name="Young S."/>
            <person name="Zeng Q."/>
            <person name="Koehrsen M."/>
            <person name="Alvarado L."/>
            <person name="Berlin A."/>
            <person name="Chapman S.B."/>
            <person name="Chen Z."/>
            <person name="Freedman E."/>
            <person name="Gellesch M."/>
            <person name="Goldberg J."/>
            <person name="Griggs A."/>
            <person name="Gujja S."/>
            <person name="Heilman E.R."/>
            <person name="Heiman D."/>
            <person name="Hepburn T."/>
            <person name="Howarth C."/>
            <person name="Jen D."/>
            <person name="Larson L."/>
            <person name="Mehta T."/>
            <person name="Neiman D."/>
            <person name="Pearson M."/>
            <person name="Roberts A."/>
            <person name="Saif S."/>
            <person name="Shea T."/>
            <person name="Shenoy N."/>
            <person name="Sisk P."/>
            <person name="Stolte C."/>
            <person name="Sykes S."/>
            <person name="Walk T."/>
            <person name="White J."/>
            <person name="Yandava C."/>
            <person name="Haas B."/>
            <person name="Nusbaum C."/>
            <person name="Birren B."/>
        </authorList>
    </citation>
    <scope>NUCLEOTIDE SEQUENCE</scope>
    <source>
        <strain evidence="2">ATCC 64411</strain>
    </source>
</reference>
<evidence type="ECO:0000313" key="4">
    <source>
        <dbReference type="Proteomes" id="UP000011715"/>
    </source>
</evidence>
<dbReference type="eggNOG" id="ENOG502RMVW">
    <property type="taxonomic scope" value="Eukaryota"/>
</dbReference>
<reference evidence="4" key="1">
    <citation type="submission" date="2010-05" db="EMBL/GenBank/DDBJ databases">
        <title>The genome sequence of Magnaporthe poae strain ATCC 64411.</title>
        <authorList>
            <person name="Ma L.-J."/>
            <person name="Dead R."/>
            <person name="Young S."/>
            <person name="Zeng Q."/>
            <person name="Koehrsen M."/>
            <person name="Alvarado L."/>
            <person name="Berlin A."/>
            <person name="Chapman S.B."/>
            <person name="Chen Z."/>
            <person name="Freedman E."/>
            <person name="Gellesch M."/>
            <person name="Goldberg J."/>
            <person name="Griggs A."/>
            <person name="Gujja S."/>
            <person name="Heilman E.R."/>
            <person name="Heiman D."/>
            <person name="Hepburn T."/>
            <person name="Howarth C."/>
            <person name="Jen D."/>
            <person name="Larson L."/>
            <person name="Mehta T."/>
            <person name="Neiman D."/>
            <person name="Pearson M."/>
            <person name="Roberts A."/>
            <person name="Saif S."/>
            <person name="Shea T."/>
            <person name="Shenoy N."/>
            <person name="Sisk P."/>
            <person name="Stolte C."/>
            <person name="Sykes S."/>
            <person name="Walk T."/>
            <person name="White J."/>
            <person name="Yandava C."/>
            <person name="Haas B."/>
            <person name="Nusbaum C."/>
            <person name="Birren B."/>
        </authorList>
    </citation>
    <scope>NUCLEOTIDE SEQUENCE [LARGE SCALE GENOMIC DNA]</scope>
    <source>
        <strain evidence="4">ATCC 64411 / 73-15</strain>
    </source>
</reference>
<dbReference type="VEuPathDB" id="FungiDB:MAPG_10486"/>
<evidence type="ECO:0000313" key="3">
    <source>
        <dbReference type="EnsemblFungi" id="MAPG_10486T0"/>
    </source>
</evidence>
<evidence type="ECO:0000313" key="2">
    <source>
        <dbReference type="EMBL" id="KLU90634.1"/>
    </source>
</evidence>
<evidence type="ECO:0000256" key="1">
    <source>
        <dbReference type="SAM" id="MobiDB-lite"/>
    </source>
</evidence>
<dbReference type="EMBL" id="GL876975">
    <property type="protein sequence ID" value="KLU90634.1"/>
    <property type="molecule type" value="Genomic_DNA"/>
</dbReference>
<organism evidence="3 4">
    <name type="scientific">Magnaporthiopsis poae (strain ATCC 64411 / 73-15)</name>
    <name type="common">Kentucky bluegrass fungus</name>
    <name type="synonym">Magnaporthe poae</name>
    <dbReference type="NCBI Taxonomy" id="644358"/>
    <lineage>
        <taxon>Eukaryota</taxon>
        <taxon>Fungi</taxon>
        <taxon>Dikarya</taxon>
        <taxon>Ascomycota</taxon>
        <taxon>Pezizomycotina</taxon>
        <taxon>Sordariomycetes</taxon>
        <taxon>Sordariomycetidae</taxon>
        <taxon>Magnaporthales</taxon>
        <taxon>Magnaporthaceae</taxon>
        <taxon>Magnaporthiopsis</taxon>
    </lineage>
</organism>
<dbReference type="EMBL" id="ADBL01002344">
    <property type="status" value="NOT_ANNOTATED_CDS"/>
    <property type="molecule type" value="Genomic_DNA"/>
</dbReference>
<reference evidence="3" key="5">
    <citation type="submission" date="2015-06" db="UniProtKB">
        <authorList>
            <consortium name="EnsemblFungi"/>
        </authorList>
    </citation>
    <scope>IDENTIFICATION</scope>
    <source>
        <strain evidence="3">ATCC 64411</strain>
    </source>
</reference>
<dbReference type="EnsemblFungi" id="MAPG_10486T0">
    <property type="protein sequence ID" value="MAPG_10486T0"/>
    <property type="gene ID" value="MAPG_10486"/>
</dbReference>
<keyword evidence="4" id="KW-1185">Reference proteome</keyword>
<gene>
    <name evidence="2" type="ORF">MAPG_10486</name>
</gene>
<reference evidence="3" key="4">
    <citation type="journal article" date="2015" name="G3 (Bethesda)">
        <title>Genome sequences of three phytopathogenic species of the Magnaporthaceae family of fungi.</title>
        <authorList>
            <person name="Okagaki L.H."/>
            <person name="Nunes C.C."/>
            <person name="Sailsbery J."/>
            <person name="Clay B."/>
            <person name="Brown D."/>
            <person name="John T."/>
            <person name="Oh Y."/>
            <person name="Young N."/>
            <person name="Fitzgerald M."/>
            <person name="Haas B.J."/>
            <person name="Zeng Q."/>
            <person name="Young S."/>
            <person name="Adiconis X."/>
            <person name="Fan L."/>
            <person name="Levin J.Z."/>
            <person name="Mitchell T.K."/>
            <person name="Okubara P.A."/>
            <person name="Farman M.L."/>
            <person name="Kohn L.M."/>
            <person name="Birren B."/>
            <person name="Ma L.-J."/>
            <person name="Dean R.A."/>
        </authorList>
    </citation>
    <scope>NUCLEOTIDE SEQUENCE</scope>
    <source>
        <strain evidence="3">ATCC 64411 / 73-15</strain>
    </source>
</reference>
<sequence length="422" mass="46253">MSSSSPMGRWQTSSGITFNGIWDSDTLLPIDGNTETYLQSDRGRRTLERVGTEVIRAWHDEGVLFEGDVQDIRRHVDHFLSRIRDNFPTVTLARGIRNPDNLAQTVRNDVGPPPYNWDGNLWDYKPALATGFYFNLGRVQAMTQNFASPTLPQQQARERDVTFQFLFGMATCHELVHAQSIMSRGGDRLLPRGESGRVFDLLMYGGTIEFYRDPSRGEDQPGVPYLLDASGLARKITRASIEAQILNPEDAAVYPLQTHPEAFDAAARIHRELRSMGAGLPPDSPGGGGGGGGGRFMTAAAERYYVSDADARLVVSNHRKVQPVTVGSSAATKTPDRAASPPKRRRFDQGGSSAPVDEDEADDPLSPLDPWHTDQTLRPRRTGGPALRHIRETHGGLFASSPAASNPSPSRCNPSPICPDPK</sequence>
<feature type="compositionally biased region" description="Low complexity" evidence="1">
    <location>
        <begin position="400"/>
        <end position="415"/>
    </location>
</feature>
<feature type="region of interest" description="Disordered" evidence="1">
    <location>
        <begin position="323"/>
        <end position="422"/>
    </location>
</feature>
<dbReference type="Proteomes" id="UP000011715">
    <property type="component" value="Unassembled WGS sequence"/>
</dbReference>
<dbReference type="OrthoDB" id="5290015at2759"/>